<reference evidence="7 9" key="1">
    <citation type="submission" date="2014-04" db="EMBL/GenBank/DDBJ databases">
        <authorList>
            <person name="Bishop-Lilly K.A."/>
            <person name="Broomall S.M."/>
            <person name="Chain P.S."/>
            <person name="Chertkov O."/>
            <person name="Coyne S.R."/>
            <person name="Daligault H.E."/>
            <person name="Davenport K.W."/>
            <person name="Erkkila T."/>
            <person name="Frey K.G."/>
            <person name="Gibbons H.S."/>
            <person name="Gu W."/>
            <person name="Jaissle J."/>
            <person name="Johnson S.L."/>
            <person name="Koroleva G.I."/>
            <person name="Ladner J.T."/>
            <person name="Lo C.-C."/>
            <person name="Minogue T.D."/>
            <person name="Munk C."/>
            <person name="Palacios G.F."/>
            <person name="Redden C.L."/>
            <person name="Rosenzweig C.N."/>
            <person name="Scholz M.B."/>
            <person name="Teshima H."/>
            <person name="Xu Y."/>
        </authorList>
    </citation>
    <scope>NUCLEOTIDE SEQUENCE [LARGE SCALE GENOMIC DNA]</scope>
    <source>
        <strain evidence="7 9">8244</strain>
    </source>
</reference>
<evidence type="ECO:0000256" key="2">
    <source>
        <dbReference type="ARBA" id="ARBA00022670"/>
    </source>
</evidence>
<dbReference type="OrthoDB" id="9813368at2"/>
<dbReference type="SUPFAM" id="SSF54001">
    <property type="entry name" value="Cysteine proteinases"/>
    <property type="match status" value="1"/>
</dbReference>
<dbReference type="EMBL" id="WNZZ01000001">
    <property type="protein sequence ID" value="MUG21183.1"/>
    <property type="molecule type" value="Genomic_DNA"/>
</dbReference>
<keyword evidence="5" id="KW-0732">Signal</keyword>
<evidence type="ECO:0000313" key="8">
    <source>
        <dbReference type="EMBL" id="MUG21183.1"/>
    </source>
</evidence>
<keyword evidence="2" id="KW-0645">Protease</keyword>
<feature type="chain" id="PRO_5038207295" evidence="5">
    <location>
        <begin position="27"/>
        <end position="350"/>
    </location>
</feature>
<dbReference type="GO" id="GO:0008234">
    <property type="term" value="F:cysteine-type peptidase activity"/>
    <property type="evidence" value="ECO:0007669"/>
    <property type="project" value="UniProtKB-KW"/>
</dbReference>
<keyword evidence="9" id="KW-1185">Reference proteome</keyword>
<dbReference type="SUPFAM" id="SSF55383">
    <property type="entry name" value="Copper amine oxidase, domain N"/>
    <property type="match status" value="1"/>
</dbReference>
<protein>
    <submittedName>
        <fullName evidence="8">Copper amine oxidase</fullName>
    </submittedName>
</protein>
<feature type="signal peptide" evidence="5">
    <location>
        <begin position="1"/>
        <end position="26"/>
    </location>
</feature>
<dbReference type="InterPro" id="IPR051202">
    <property type="entry name" value="Peptidase_C40"/>
</dbReference>
<accession>A0A090Y8Z8</accession>
<evidence type="ECO:0000256" key="3">
    <source>
        <dbReference type="ARBA" id="ARBA00022801"/>
    </source>
</evidence>
<evidence type="ECO:0000259" key="6">
    <source>
        <dbReference type="PROSITE" id="PS51935"/>
    </source>
</evidence>
<feature type="domain" description="NlpC/P60" evidence="6">
    <location>
        <begin position="226"/>
        <end position="350"/>
    </location>
</feature>
<dbReference type="GeneID" id="77010810"/>
<dbReference type="PROSITE" id="PS51935">
    <property type="entry name" value="NLPC_P60"/>
    <property type="match status" value="1"/>
</dbReference>
<organism evidence="7 9">
    <name type="scientific">Paenibacillus macerans</name>
    <name type="common">Bacillus macerans</name>
    <dbReference type="NCBI Taxonomy" id="44252"/>
    <lineage>
        <taxon>Bacteria</taxon>
        <taxon>Bacillati</taxon>
        <taxon>Bacillota</taxon>
        <taxon>Bacilli</taxon>
        <taxon>Bacillales</taxon>
        <taxon>Paenibacillaceae</taxon>
        <taxon>Paenibacillus</taxon>
    </lineage>
</organism>
<dbReference type="AlphaFoldDB" id="A0A090Y8Z8"/>
<evidence type="ECO:0000256" key="1">
    <source>
        <dbReference type="ARBA" id="ARBA00007074"/>
    </source>
</evidence>
<dbReference type="InterPro" id="IPR012854">
    <property type="entry name" value="Cu_amine_oxidase-like_N"/>
</dbReference>
<dbReference type="PANTHER" id="PTHR47053">
    <property type="entry name" value="MUREIN DD-ENDOPEPTIDASE MEPH-RELATED"/>
    <property type="match status" value="1"/>
</dbReference>
<dbReference type="InterPro" id="IPR038765">
    <property type="entry name" value="Papain-like_cys_pep_sf"/>
</dbReference>
<name>A0A090Y8Z8_PAEMA</name>
<dbReference type="Gene3D" id="3.30.457.10">
    <property type="entry name" value="Copper amine oxidase-like, N-terminal domain"/>
    <property type="match status" value="1"/>
</dbReference>
<evidence type="ECO:0000313" key="10">
    <source>
        <dbReference type="Proteomes" id="UP000442469"/>
    </source>
</evidence>
<reference evidence="8 10" key="2">
    <citation type="submission" date="2019-11" db="EMBL/GenBank/DDBJ databases">
        <title>Draft genome sequences of five Paenibacillus species of dairy origin.</title>
        <authorList>
            <person name="Olajide A.M."/>
            <person name="Chen S."/>
            <person name="Lapointe G."/>
        </authorList>
    </citation>
    <scope>NUCLEOTIDE SEQUENCE [LARGE SCALE GENOMIC DNA]</scope>
    <source>
        <strain evidence="8 10">3CT49</strain>
    </source>
</reference>
<dbReference type="RefSeq" id="WP_036618844.1">
    <property type="nucleotide sequence ID" value="NZ_BGML01000004.1"/>
</dbReference>
<evidence type="ECO:0000256" key="4">
    <source>
        <dbReference type="ARBA" id="ARBA00022807"/>
    </source>
</evidence>
<proteinExistence type="inferred from homology"/>
<comment type="caution">
    <text evidence="7">The sequence shown here is derived from an EMBL/GenBank/DDBJ whole genome shotgun (WGS) entry which is preliminary data.</text>
</comment>
<dbReference type="InterPro" id="IPR000064">
    <property type="entry name" value="NLP_P60_dom"/>
</dbReference>
<gene>
    <name evidence="7" type="ORF">DJ90_1443</name>
    <name evidence="8" type="ORF">GNQ08_01885</name>
</gene>
<keyword evidence="4" id="KW-0788">Thiol protease</keyword>
<comment type="similarity">
    <text evidence="1">Belongs to the peptidase C40 family.</text>
</comment>
<keyword evidence="3" id="KW-0378">Hydrolase</keyword>
<dbReference type="Pfam" id="PF00877">
    <property type="entry name" value="NLPC_P60"/>
    <property type="match status" value="1"/>
</dbReference>
<evidence type="ECO:0000313" key="7">
    <source>
        <dbReference type="EMBL" id="KFM94636.1"/>
    </source>
</evidence>
<evidence type="ECO:0000313" key="9">
    <source>
        <dbReference type="Proteomes" id="UP000029278"/>
    </source>
</evidence>
<dbReference type="HOGENOM" id="CLU_747707_0_0_9"/>
<dbReference type="Proteomes" id="UP000442469">
    <property type="component" value="Unassembled WGS sequence"/>
</dbReference>
<dbReference type="Pfam" id="PF07833">
    <property type="entry name" value="Cu_amine_oxidN1"/>
    <property type="match status" value="1"/>
</dbReference>
<dbReference type="PATRIC" id="fig|44252.3.peg.5724"/>
<dbReference type="Proteomes" id="UP000029278">
    <property type="component" value="Unassembled WGS sequence"/>
</dbReference>
<dbReference type="GO" id="GO:0006508">
    <property type="term" value="P:proteolysis"/>
    <property type="evidence" value="ECO:0007669"/>
    <property type="project" value="UniProtKB-KW"/>
</dbReference>
<dbReference type="InterPro" id="IPR036582">
    <property type="entry name" value="Mao_N_sf"/>
</dbReference>
<evidence type="ECO:0000256" key="5">
    <source>
        <dbReference type="SAM" id="SignalP"/>
    </source>
</evidence>
<sequence>MTKRKRTITCMLAASLVLSASAEAAAAGTAQQGQAGADSRIAIELDGKPLVPEVPPVLVNGTVLVPIRDVFEPLGAKPAWDGENKTVTAAKDGTTLVYRIGEREAQLNGHTLALAVPGQIADGHTLVPLRFVSEALGSEVEWDGAGRTVRIASAFDYDTTIKQSVYLRSKPDAEGNAVKLLPAGSKIHVAREVGAFWLEARTPDALSGYVSAKPKYTDYTSDALAEKQADKLIAYGKTFEGTPYEFGASPDQTNTFDCSSFVKHVFESVLSIELPRVSYDQAKEGKEVGENELRKGDLLFFSSRGLDIGHVGIYAGNNKILHTYSNEKGVHIGEFDGQWRKRFVTARRVF</sequence>
<dbReference type="EMBL" id="JMQA01000047">
    <property type="protein sequence ID" value="KFM94636.1"/>
    <property type="molecule type" value="Genomic_DNA"/>
</dbReference>
<dbReference type="Gene3D" id="3.90.1720.10">
    <property type="entry name" value="endopeptidase domain like (from Nostoc punctiforme)"/>
    <property type="match status" value="1"/>
</dbReference>
<dbReference type="PANTHER" id="PTHR47053:SF1">
    <property type="entry name" value="MUREIN DD-ENDOPEPTIDASE MEPH-RELATED"/>
    <property type="match status" value="1"/>
</dbReference>